<evidence type="ECO:0000256" key="12">
    <source>
        <dbReference type="ARBA" id="ARBA00022842"/>
    </source>
</evidence>
<dbReference type="Proteomes" id="UP001059576">
    <property type="component" value="Chromosome"/>
</dbReference>
<dbReference type="InterPro" id="IPR000836">
    <property type="entry name" value="PRTase_dom"/>
</dbReference>
<dbReference type="PANTHER" id="PTHR43340:SF1">
    <property type="entry name" value="HYPOXANTHINE PHOSPHORIBOSYLTRANSFERASE"/>
    <property type="match status" value="1"/>
</dbReference>
<accession>A0ABY5J200</accession>
<dbReference type="CDD" id="cd06223">
    <property type="entry name" value="PRTases_typeI"/>
    <property type="match status" value="1"/>
</dbReference>
<evidence type="ECO:0000256" key="2">
    <source>
        <dbReference type="ARBA" id="ARBA00004496"/>
    </source>
</evidence>
<dbReference type="InterPro" id="IPR029057">
    <property type="entry name" value="PRTase-like"/>
</dbReference>
<dbReference type="InterPro" id="IPR005904">
    <property type="entry name" value="Hxn_phspho_trans"/>
</dbReference>
<comment type="similarity">
    <text evidence="5 15">Belongs to the purine/pyrimidine phosphoribosyltransferase family.</text>
</comment>
<evidence type="ECO:0000256" key="11">
    <source>
        <dbReference type="ARBA" id="ARBA00022741"/>
    </source>
</evidence>
<evidence type="ECO:0000256" key="8">
    <source>
        <dbReference type="ARBA" id="ARBA00022679"/>
    </source>
</evidence>
<dbReference type="EC" id="2.4.2.8" evidence="15"/>
<evidence type="ECO:0000256" key="3">
    <source>
        <dbReference type="ARBA" id="ARBA00004669"/>
    </source>
</evidence>
<feature type="domain" description="Phosphoribosyltransferase" evidence="16">
    <location>
        <begin position="15"/>
        <end position="162"/>
    </location>
</feature>
<comment type="catalytic activity">
    <reaction evidence="14">
        <text>IMP + diphosphate = hypoxanthine + 5-phospho-alpha-D-ribose 1-diphosphate</text>
        <dbReference type="Rhea" id="RHEA:17973"/>
        <dbReference type="ChEBI" id="CHEBI:17368"/>
        <dbReference type="ChEBI" id="CHEBI:33019"/>
        <dbReference type="ChEBI" id="CHEBI:58017"/>
        <dbReference type="ChEBI" id="CHEBI:58053"/>
        <dbReference type="EC" id="2.4.2.8"/>
    </reaction>
    <physiologicalReaction direction="right-to-left" evidence="14">
        <dbReference type="Rhea" id="RHEA:17975"/>
    </physiologicalReaction>
</comment>
<dbReference type="InterPro" id="IPR050408">
    <property type="entry name" value="HGPRT"/>
</dbReference>
<evidence type="ECO:0000256" key="6">
    <source>
        <dbReference type="ARBA" id="ARBA00022490"/>
    </source>
</evidence>
<organism evidence="17 18">
    <name type="scientific">Mycoplasmopsis equigenitalium</name>
    <dbReference type="NCBI Taxonomy" id="114883"/>
    <lineage>
        <taxon>Bacteria</taxon>
        <taxon>Bacillati</taxon>
        <taxon>Mycoplasmatota</taxon>
        <taxon>Mycoplasmoidales</taxon>
        <taxon>Metamycoplasmataceae</taxon>
        <taxon>Mycoplasmopsis</taxon>
    </lineage>
</organism>
<evidence type="ECO:0000256" key="5">
    <source>
        <dbReference type="ARBA" id="ARBA00008391"/>
    </source>
</evidence>
<comment type="subcellular location">
    <subcellularLocation>
        <location evidence="2 15">Cytoplasm</location>
    </subcellularLocation>
</comment>
<dbReference type="GO" id="GO:0016757">
    <property type="term" value="F:glycosyltransferase activity"/>
    <property type="evidence" value="ECO:0007669"/>
    <property type="project" value="UniProtKB-KW"/>
</dbReference>
<evidence type="ECO:0000256" key="9">
    <source>
        <dbReference type="ARBA" id="ARBA00022723"/>
    </source>
</evidence>
<evidence type="ECO:0000256" key="13">
    <source>
        <dbReference type="ARBA" id="ARBA00048811"/>
    </source>
</evidence>
<comment type="catalytic activity">
    <reaction evidence="13">
        <text>GMP + diphosphate = guanine + 5-phospho-alpha-D-ribose 1-diphosphate</text>
        <dbReference type="Rhea" id="RHEA:25424"/>
        <dbReference type="ChEBI" id="CHEBI:16235"/>
        <dbReference type="ChEBI" id="CHEBI:33019"/>
        <dbReference type="ChEBI" id="CHEBI:58017"/>
        <dbReference type="ChEBI" id="CHEBI:58115"/>
        <dbReference type="EC" id="2.4.2.8"/>
    </reaction>
    <physiologicalReaction direction="right-to-left" evidence="13">
        <dbReference type="Rhea" id="RHEA:25426"/>
    </physiologicalReaction>
</comment>
<evidence type="ECO:0000256" key="10">
    <source>
        <dbReference type="ARBA" id="ARBA00022726"/>
    </source>
</evidence>
<evidence type="ECO:0000313" key="17">
    <source>
        <dbReference type="EMBL" id="UUD37280.1"/>
    </source>
</evidence>
<dbReference type="Gene3D" id="3.40.50.2020">
    <property type="match status" value="1"/>
</dbReference>
<evidence type="ECO:0000259" key="16">
    <source>
        <dbReference type="Pfam" id="PF00156"/>
    </source>
</evidence>
<dbReference type="NCBIfam" id="TIGR01203">
    <property type="entry name" value="HGPRTase"/>
    <property type="match status" value="1"/>
</dbReference>
<keyword evidence="12 15" id="KW-0460">Magnesium</keyword>
<dbReference type="SUPFAM" id="SSF53271">
    <property type="entry name" value="PRTase-like"/>
    <property type="match status" value="1"/>
</dbReference>
<evidence type="ECO:0000256" key="7">
    <source>
        <dbReference type="ARBA" id="ARBA00022676"/>
    </source>
</evidence>
<evidence type="ECO:0000256" key="14">
    <source>
        <dbReference type="ARBA" id="ARBA00049402"/>
    </source>
</evidence>
<proteinExistence type="inferred from homology"/>
<dbReference type="PANTHER" id="PTHR43340">
    <property type="entry name" value="HYPOXANTHINE-GUANINE PHOSPHORIBOSYLTRANSFERASE"/>
    <property type="match status" value="1"/>
</dbReference>
<protein>
    <recommendedName>
        <fullName evidence="15">Hypoxanthine phosphoribosyltransferase</fullName>
        <ecNumber evidence="15">2.4.2.8</ecNumber>
    </recommendedName>
</protein>
<keyword evidence="10 15" id="KW-0660">Purine salvage</keyword>
<sequence>MEKHELVKKVLFTKEELEAKIKTLAEWVNETYKDSNDLIIVGIMKGAMPFMMQLIKDVTVDCVLDFLTVSSYQGGLKTTGNAKVILDMAQDIKDKDVLIVEEIIDSGITLKRINDMLSARRPRSLRIMTLLDKQANRQENINPDINGFVIPNHFVVGFGLDYDEKLRNLPYIGIFDQSKI</sequence>
<evidence type="ECO:0000256" key="4">
    <source>
        <dbReference type="ARBA" id="ARBA00004676"/>
    </source>
</evidence>
<dbReference type="EMBL" id="CP101808">
    <property type="protein sequence ID" value="UUD37280.1"/>
    <property type="molecule type" value="Genomic_DNA"/>
</dbReference>
<comment type="pathway">
    <text evidence="4">Purine metabolism; GMP biosynthesis via salvage pathway; GMP from guanine: step 1/1.</text>
</comment>
<keyword evidence="7 15" id="KW-0328">Glycosyltransferase</keyword>
<gene>
    <name evidence="17" type="primary">hpt</name>
    <name evidence="17" type="ORF">NPA09_01770</name>
</gene>
<reference evidence="17" key="1">
    <citation type="submission" date="2022-07" db="EMBL/GenBank/DDBJ databases">
        <title>Complete genome of Mycoplasma equigenitalium type strain T37.</title>
        <authorList>
            <person name="Spergser J."/>
        </authorList>
    </citation>
    <scope>NUCLEOTIDE SEQUENCE</scope>
    <source>
        <strain evidence="17">T37</strain>
    </source>
</reference>
<keyword evidence="8 15" id="KW-0808">Transferase</keyword>
<keyword evidence="9 15" id="KW-0479">Metal-binding</keyword>
<evidence type="ECO:0000256" key="15">
    <source>
        <dbReference type="RuleBase" id="RU364099"/>
    </source>
</evidence>
<comment type="cofactor">
    <cofactor evidence="1 15">
        <name>Mg(2+)</name>
        <dbReference type="ChEBI" id="CHEBI:18420"/>
    </cofactor>
</comment>
<evidence type="ECO:0000256" key="1">
    <source>
        <dbReference type="ARBA" id="ARBA00001946"/>
    </source>
</evidence>
<dbReference type="RefSeq" id="WP_129721766.1">
    <property type="nucleotide sequence ID" value="NZ_CP101808.1"/>
</dbReference>
<name>A0ABY5J200_9BACT</name>
<comment type="pathway">
    <text evidence="3 15">Purine metabolism; IMP biosynthesis via salvage pathway; IMP from hypoxanthine: step 1/1.</text>
</comment>
<keyword evidence="6 15" id="KW-0963">Cytoplasm</keyword>
<dbReference type="Pfam" id="PF00156">
    <property type="entry name" value="Pribosyltran"/>
    <property type="match status" value="1"/>
</dbReference>
<keyword evidence="11 15" id="KW-0547">Nucleotide-binding</keyword>
<evidence type="ECO:0000313" key="18">
    <source>
        <dbReference type="Proteomes" id="UP001059576"/>
    </source>
</evidence>
<keyword evidence="18" id="KW-1185">Reference proteome</keyword>